<dbReference type="AlphaFoldDB" id="A0A2M8KC01"/>
<accession>A0A2M8KC01</accession>
<sequence>MPGRQNPGVVNNTNTNPIKDPREWLDVIRWIAIFLISVFIPIIGLIYFWVKFKPSFEIFITLSVLYLIVTLLLLKPFVFGNKVEITKK</sequence>
<reference evidence="3" key="1">
    <citation type="submission" date="2017-09" db="EMBL/GenBank/DDBJ databases">
        <title>Depth-based differentiation of microbial function through sediment-hosted aquifers and enrichment of novel symbionts in the deep terrestrial subsurface.</title>
        <authorList>
            <person name="Probst A.J."/>
            <person name="Ladd B."/>
            <person name="Jarett J.K."/>
            <person name="Geller-Mcgrath D.E."/>
            <person name="Sieber C.M.K."/>
            <person name="Emerson J.B."/>
            <person name="Anantharaman K."/>
            <person name="Thomas B.C."/>
            <person name="Malmstrom R."/>
            <person name="Stieglmeier M."/>
            <person name="Klingl A."/>
            <person name="Woyke T."/>
            <person name="Ryan C.M."/>
            <person name="Banfield J.F."/>
        </authorList>
    </citation>
    <scope>NUCLEOTIDE SEQUENCE [LARGE SCALE GENOMIC DNA]</scope>
</reference>
<evidence type="ECO:0000313" key="3">
    <source>
        <dbReference type="Proteomes" id="UP000231648"/>
    </source>
</evidence>
<name>A0A2M8KC01_9BACT</name>
<feature type="transmembrane region" description="Helical" evidence="1">
    <location>
        <begin position="27"/>
        <end position="50"/>
    </location>
</feature>
<dbReference type="EMBL" id="PFDX01000022">
    <property type="protein sequence ID" value="PJE57450.1"/>
    <property type="molecule type" value="Genomic_DNA"/>
</dbReference>
<keyword evidence="1" id="KW-0812">Transmembrane</keyword>
<gene>
    <name evidence="2" type="ORF">COU82_01905</name>
</gene>
<keyword evidence="1" id="KW-1133">Transmembrane helix</keyword>
<protein>
    <submittedName>
        <fullName evidence="2">Uncharacterized protein</fullName>
    </submittedName>
</protein>
<evidence type="ECO:0000256" key="1">
    <source>
        <dbReference type="SAM" id="Phobius"/>
    </source>
</evidence>
<proteinExistence type="predicted"/>
<keyword evidence="1" id="KW-0472">Membrane</keyword>
<evidence type="ECO:0000313" key="2">
    <source>
        <dbReference type="EMBL" id="PJE57450.1"/>
    </source>
</evidence>
<comment type="caution">
    <text evidence="2">The sequence shown here is derived from an EMBL/GenBank/DDBJ whole genome shotgun (WGS) entry which is preliminary data.</text>
</comment>
<dbReference type="Proteomes" id="UP000231648">
    <property type="component" value="Unassembled WGS sequence"/>
</dbReference>
<feature type="transmembrane region" description="Helical" evidence="1">
    <location>
        <begin position="56"/>
        <end position="78"/>
    </location>
</feature>
<organism evidence="2 3">
    <name type="scientific">Candidatus Portnoybacteria bacterium CG10_big_fil_rev_8_21_14_0_10_38_18</name>
    <dbReference type="NCBI Taxonomy" id="1974813"/>
    <lineage>
        <taxon>Bacteria</taxon>
        <taxon>Candidatus Portnoyibacteriota</taxon>
    </lineage>
</organism>